<evidence type="ECO:0000256" key="6">
    <source>
        <dbReference type="SAM" id="MobiDB-lite"/>
    </source>
</evidence>
<protein>
    <recommendedName>
        <fullName evidence="11">Nucleolar complex protein 3 homolog</fullName>
    </recommendedName>
</protein>
<dbReference type="InterPro" id="IPR011501">
    <property type="entry name" value="Noc3_N"/>
</dbReference>
<evidence type="ECO:0000313" key="9">
    <source>
        <dbReference type="EMBL" id="KAG0499616.1"/>
    </source>
</evidence>
<evidence type="ECO:0000259" key="7">
    <source>
        <dbReference type="Pfam" id="PF03914"/>
    </source>
</evidence>
<accession>A0A835VK77</accession>
<comment type="caution">
    <text evidence="9">The sequence shown here is derived from an EMBL/GenBank/DDBJ whole genome shotgun (WGS) entry which is preliminary data.</text>
</comment>
<dbReference type="InterPro" id="IPR016903">
    <property type="entry name" value="Nucleolar_cplx-assoc_3"/>
</dbReference>
<dbReference type="SUPFAM" id="SSF48371">
    <property type="entry name" value="ARM repeat"/>
    <property type="match status" value="1"/>
</dbReference>
<dbReference type="PANTHER" id="PTHR14428">
    <property type="entry name" value="NUCLEOLAR COMPLEX PROTEIN 3"/>
    <property type="match status" value="1"/>
</dbReference>
<evidence type="ECO:0000256" key="2">
    <source>
        <dbReference type="ARBA" id="ARBA00007797"/>
    </source>
</evidence>
<feature type="region of interest" description="Disordered" evidence="6">
    <location>
        <begin position="821"/>
        <end position="844"/>
    </location>
</feature>
<dbReference type="EMBL" id="JADCNL010000001">
    <property type="protein sequence ID" value="KAG0499616.1"/>
    <property type="molecule type" value="Genomic_DNA"/>
</dbReference>
<dbReference type="GO" id="GO:0003682">
    <property type="term" value="F:chromatin binding"/>
    <property type="evidence" value="ECO:0007669"/>
    <property type="project" value="TreeGrafter"/>
</dbReference>
<dbReference type="Gene3D" id="1.25.10.10">
    <property type="entry name" value="Leucine-rich Repeat Variant"/>
    <property type="match status" value="1"/>
</dbReference>
<dbReference type="PANTHER" id="PTHR14428:SF5">
    <property type="entry name" value="NUCLEOLAR COMPLEX PROTEIN 3 HOMOLOG"/>
    <property type="match status" value="1"/>
</dbReference>
<gene>
    <name evidence="9" type="ORF">HPP92_004307</name>
</gene>
<dbReference type="Proteomes" id="UP000636800">
    <property type="component" value="Chromosome 1"/>
</dbReference>
<comment type="subcellular location">
    <subcellularLocation>
        <location evidence="1 5">Nucleus</location>
        <location evidence="1 5">Nucleolus</location>
    </subcellularLocation>
</comment>
<feature type="domain" description="CCAAT-binding factor" evidence="7">
    <location>
        <begin position="553"/>
        <end position="708"/>
    </location>
</feature>
<keyword evidence="10" id="KW-1185">Reference proteome</keyword>
<evidence type="ECO:0000313" key="10">
    <source>
        <dbReference type="Proteomes" id="UP000636800"/>
    </source>
</evidence>
<dbReference type="PIRSF" id="PIRSF028977">
    <property type="entry name" value="Nucleolar_complex_p3"/>
    <property type="match status" value="1"/>
</dbReference>
<evidence type="ECO:0000256" key="3">
    <source>
        <dbReference type="ARBA" id="ARBA00023054"/>
    </source>
</evidence>
<evidence type="ECO:0000256" key="1">
    <source>
        <dbReference type="ARBA" id="ARBA00004604"/>
    </source>
</evidence>
<keyword evidence="4" id="KW-0539">Nucleus</keyword>
<keyword evidence="3" id="KW-0175">Coiled coil</keyword>
<feature type="domain" description="Nucleolar complex-associated protein 3 N-terminal" evidence="8">
    <location>
        <begin position="192"/>
        <end position="282"/>
    </location>
</feature>
<dbReference type="InterPro" id="IPR011989">
    <property type="entry name" value="ARM-like"/>
</dbReference>
<dbReference type="Pfam" id="PF07540">
    <property type="entry name" value="NOC3p"/>
    <property type="match status" value="1"/>
</dbReference>
<sequence>MAKKKKVILPPQLPPEIPEEEIEVSDEDLDFVNENQEYAGFLTNLDANLINRHVTRVAGHKEDELEALYEKQKKKAALKRAKGEEGLEIERVDALPIKTLEGELRYRTAIEDSRVNVVPTENDSTSEVKDSDKGLIRPTKAERRKLLKKSKKEAKRQAKVEATDAQAEGVLHSEVLAKVEEDLSAEALFSRKKIKLAEIGMAMLENPELNINLLKELLHICGDEDHNIVKLGIMSLLAVFKDIIPGYRIRLPTAKELEMKVSKEVKQTRFYESTLLSSYKAYLLKLISLEKDPSFHCAVVRCICTLLDAVPHFNFRETLLAVVVRNMSSSDDVIRKLCCETIISIFTNEGKHGGQVTFDAVQLIAELVKTHDCQLHPESIEVFLSLIFDEELGKSEPIKKEKEKSKKKKRKQNPGQSNQFLMSESKRMKYELMTKTREELSADLKSVSFAPDINERRRMQSEILSAIFQTYFRVLKRSMAPSSPRPMVNDASLSSGLGPHPLLGPCLAGLGKFSHLIDLDFMGDLMVCLKKLAGYSYSPTDSSLSSLTVSEKLQCCIVAFRVMRNNLDALNVDLQGFFVQLYKLLLEYRPFRDCGDVLVEALKTMLWEGKQHDMHRAAAFVKRLATFALSFGSPEAMAALVTLKHLLIKNSKCRNLLENDPGGGSLSGLVVKYNPDASDPNLSGALSSVLWELSLLAKHYNPSISAMASSISNMASLNSSQAQPYLSTTSPLEAFKDLNIEQELSKLVRKAHTIKHKGRRGGEFVISDSGHVRSIENAFDVDLLKSKFDEHFAVIREFEENGRLRSELNSTSSSLRLYEEYKKEKNIKPNPKQKPKPNRKKKRA</sequence>
<organism evidence="9 10">
    <name type="scientific">Vanilla planifolia</name>
    <name type="common">Vanilla</name>
    <dbReference type="NCBI Taxonomy" id="51239"/>
    <lineage>
        <taxon>Eukaryota</taxon>
        <taxon>Viridiplantae</taxon>
        <taxon>Streptophyta</taxon>
        <taxon>Embryophyta</taxon>
        <taxon>Tracheophyta</taxon>
        <taxon>Spermatophyta</taxon>
        <taxon>Magnoliopsida</taxon>
        <taxon>Liliopsida</taxon>
        <taxon>Asparagales</taxon>
        <taxon>Orchidaceae</taxon>
        <taxon>Vanilloideae</taxon>
        <taxon>Vanilleae</taxon>
        <taxon>Vanilla</taxon>
    </lineage>
</organism>
<dbReference type="OrthoDB" id="6500128at2759"/>
<evidence type="ECO:0000256" key="4">
    <source>
        <dbReference type="ARBA" id="ARBA00023242"/>
    </source>
</evidence>
<dbReference type="Pfam" id="PF03914">
    <property type="entry name" value="CBF"/>
    <property type="match status" value="1"/>
</dbReference>
<evidence type="ECO:0000259" key="8">
    <source>
        <dbReference type="Pfam" id="PF07540"/>
    </source>
</evidence>
<dbReference type="InterPro" id="IPR005612">
    <property type="entry name" value="CCAAT-binding_factor"/>
</dbReference>
<name>A0A835VK77_VANPL</name>
<proteinExistence type="inferred from homology"/>
<comment type="similarity">
    <text evidence="2 5">Belongs to the CBF/MAK21 family.</text>
</comment>
<evidence type="ECO:0000256" key="5">
    <source>
        <dbReference type="PIRNR" id="PIRNR028977"/>
    </source>
</evidence>
<feature type="compositionally biased region" description="Basic residues" evidence="6">
    <location>
        <begin position="831"/>
        <end position="844"/>
    </location>
</feature>
<feature type="region of interest" description="Disordered" evidence="6">
    <location>
        <begin position="398"/>
        <end position="420"/>
    </location>
</feature>
<dbReference type="GO" id="GO:0006270">
    <property type="term" value="P:DNA replication initiation"/>
    <property type="evidence" value="ECO:0007669"/>
    <property type="project" value="TreeGrafter"/>
</dbReference>
<evidence type="ECO:0008006" key="11">
    <source>
        <dbReference type="Google" id="ProtNLM"/>
    </source>
</evidence>
<reference evidence="9 10" key="1">
    <citation type="journal article" date="2020" name="Nat. Food">
        <title>A phased Vanilla planifolia genome enables genetic improvement of flavour and production.</title>
        <authorList>
            <person name="Hasing T."/>
            <person name="Tang H."/>
            <person name="Brym M."/>
            <person name="Khazi F."/>
            <person name="Huang T."/>
            <person name="Chambers A.H."/>
        </authorList>
    </citation>
    <scope>NUCLEOTIDE SEQUENCE [LARGE SCALE GENOMIC DNA]</scope>
    <source>
        <tissue evidence="9">Leaf</tissue>
    </source>
</reference>
<dbReference type="GO" id="GO:0005730">
    <property type="term" value="C:nucleolus"/>
    <property type="evidence" value="ECO:0007669"/>
    <property type="project" value="UniProtKB-SubCell"/>
</dbReference>
<dbReference type="InterPro" id="IPR016024">
    <property type="entry name" value="ARM-type_fold"/>
</dbReference>
<dbReference type="AlphaFoldDB" id="A0A835VK77"/>